<keyword evidence="1" id="KW-0175">Coiled coil</keyword>
<proteinExistence type="predicted"/>
<dbReference type="OrthoDB" id="9908217at2"/>
<accession>E3EK41</accession>
<dbReference type="EMBL" id="CP002214">
    <property type="protein sequence ID" value="ADO59750.1"/>
    <property type="molecule type" value="Genomic_DNA"/>
</dbReference>
<evidence type="ECO:0000256" key="1">
    <source>
        <dbReference type="SAM" id="Coils"/>
    </source>
</evidence>
<dbReference type="AlphaFoldDB" id="E3EK41"/>
<keyword evidence="2" id="KW-0614">Plasmid</keyword>
<feature type="coiled-coil region" evidence="1">
    <location>
        <begin position="3"/>
        <end position="30"/>
    </location>
</feature>
<dbReference type="KEGG" id="ppm:PPSC2_26430"/>
<gene>
    <name evidence="2" type="ORF">PPSC2_26430</name>
</gene>
<evidence type="ECO:0000313" key="3">
    <source>
        <dbReference type="Proteomes" id="UP000006868"/>
    </source>
</evidence>
<name>E3EK41_PAEPS</name>
<sequence>MKVKRLKEILESLDEKLENVDDDLEVFIRNSVNPCGNIQELEQVEFSTYGFFGKAIPCLILNTDSSKTLETNKEDEVIYYISSN</sequence>
<organism evidence="2 3">
    <name type="scientific">Paenibacillus polymyxa (strain SC2)</name>
    <name type="common">Bacillus polymyxa</name>
    <dbReference type="NCBI Taxonomy" id="886882"/>
    <lineage>
        <taxon>Bacteria</taxon>
        <taxon>Bacillati</taxon>
        <taxon>Bacillota</taxon>
        <taxon>Bacilli</taxon>
        <taxon>Bacillales</taxon>
        <taxon>Paenibacillaceae</taxon>
        <taxon>Paenibacillus</taxon>
    </lineage>
</organism>
<protein>
    <submittedName>
        <fullName evidence="2">Uncharacterized protein</fullName>
    </submittedName>
</protein>
<dbReference type="Proteomes" id="UP000006868">
    <property type="component" value="Plasmid pSC2"/>
</dbReference>
<dbReference type="RefSeq" id="WP_013386164.1">
    <property type="nucleotide sequence ID" value="NC_014628.2"/>
</dbReference>
<dbReference type="PATRIC" id="fig|886882.15.peg.5572"/>
<geneLocation type="plasmid" evidence="2 3">
    <name>pSC2</name>
</geneLocation>
<dbReference type="HOGENOM" id="CLU_2617273_0_0_9"/>
<evidence type="ECO:0000313" key="2">
    <source>
        <dbReference type="EMBL" id="ADO59750.1"/>
    </source>
</evidence>
<reference evidence="2 3" key="1">
    <citation type="journal article" date="2011" name="J. Bacteriol.">
        <title>Complete genome sequence of Paenibacillus polymyxa SC2, a strain of plant growth-promoting Rhizobacterium with broad-spectrum antimicrobial activity.</title>
        <authorList>
            <person name="Ma M."/>
            <person name="Wang C."/>
            <person name="Ding Y."/>
            <person name="Li L."/>
            <person name="Shen D."/>
            <person name="Jiang X."/>
            <person name="Guan D."/>
            <person name="Cao F."/>
            <person name="Chen H."/>
            <person name="Feng R."/>
            <person name="Wang X."/>
            <person name="Ge Y."/>
            <person name="Yao L."/>
            <person name="Bing X."/>
            <person name="Yang X."/>
            <person name="Li J."/>
            <person name="Du B."/>
        </authorList>
    </citation>
    <scope>NUCLEOTIDE SEQUENCE [LARGE SCALE GENOMIC DNA]</scope>
    <source>
        <strain evidence="2 3">SC2</strain>
        <plasmid evidence="3">pSC2</plasmid>
    </source>
</reference>